<feature type="region of interest" description="Disordered" evidence="6">
    <location>
        <begin position="415"/>
        <end position="461"/>
    </location>
</feature>
<keyword evidence="7" id="KW-0472">Membrane</keyword>
<dbReference type="OrthoDB" id="407146at2759"/>
<dbReference type="SUPFAM" id="SSF53182">
    <property type="entry name" value="Pyrrolidone carboxyl peptidase (pyroglutamate aminopeptidase)"/>
    <property type="match status" value="1"/>
</dbReference>
<comment type="caution">
    <text evidence="8">The sequence shown here is derived from an EMBL/GenBank/DDBJ whole genome shotgun (WGS) entry which is preliminary data.</text>
</comment>
<comment type="similarity">
    <text evidence="1">Belongs to the peptidase C15 family.</text>
</comment>
<keyword evidence="4" id="KW-0788">Thiol protease</keyword>
<sequence>MDHLQQQSRDAEQRTALAYCAGCAALLITLVCVAARAGDVVVDQGPPRPDVILVTGFRDFNGEENPSAVAATRLNGTGSITSVVLPVDEAGVSYAAGLVSRGAVAAVVHLGLEDATRDLRVEVAGHNILAGPRGAPNSGNCTTRPVFAGEPCTLATTANLGRLALRPRETWSTSAGDFFCNEVYYRTLRAARRGSVPLVPVAFVHLPSEATRPVDAYLSRLADVAVRTWKNIGLLLLLVIALISLVAGLNCDAATDDAGACATLLSAFTARQLTYAGAALTFGFCCCPCFRLDCDADELRKRSCFLQAALEDALADTTARLSAAADVATAARNDMDLAQKRLRRAEARSATLEKRLDAESDLDWASQLIRHERDAEGKRADAAEEEVKALKGRLARANAEIAALKGLPLKGHEVTALKTPPQSPSKTQQEASSPYHWRSRRDTAEAACQATEPEAARDANKARGAAALLRATEGPARRAADARVRRGVTALAANVRRRRAVRLCAAKLMRATAERCWPARI</sequence>
<keyword evidence="7" id="KW-0812">Transmembrane</keyword>
<feature type="transmembrane region" description="Helical" evidence="7">
    <location>
        <begin position="232"/>
        <end position="249"/>
    </location>
</feature>
<organism evidence="8 9">
    <name type="scientific">Pelagomonas calceolata</name>
    <dbReference type="NCBI Taxonomy" id="35677"/>
    <lineage>
        <taxon>Eukaryota</taxon>
        <taxon>Sar</taxon>
        <taxon>Stramenopiles</taxon>
        <taxon>Ochrophyta</taxon>
        <taxon>Pelagophyceae</taxon>
        <taxon>Pelagomonadales</taxon>
        <taxon>Pelagomonadaceae</taxon>
        <taxon>Pelagomonas</taxon>
    </lineage>
</organism>
<evidence type="ECO:0000313" key="8">
    <source>
        <dbReference type="EMBL" id="CAH0378183.1"/>
    </source>
</evidence>
<evidence type="ECO:0000313" key="9">
    <source>
        <dbReference type="Proteomes" id="UP000789595"/>
    </source>
</evidence>
<keyword evidence="5" id="KW-0175">Coiled coil</keyword>
<dbReference type="GO" id="GO:0006508">
    <property type="term" value="P:proteolysis"/>
    <property type="evidence" value="ECO:0007669"/>
    <property type="project" value="UniProtKB-KW"/>
</dbReference>
<dbReference type="InterPro" id="IPR016125">
    <property type="entry name" value="Peptidase_C15-like"/>
</dbReference>
<keyword evidence="7" id="KW-1133">Transmembrane helix</keyword>
<keyword evidence="2" id="KW-0645">Protease</keyword>
<evidence type="ECO:0008006" key="10">
    <source>
        <dbReference type="Google" id="ProtNLM"/>
    </source>
</evidence>
<proteinExistence type="inferred from homology"/>
<dbReference type="EMBL" id="CAKKNE010000005">
    <property type="protein sequence ID" value="CAH0378183.1"/>
    <property type="molecule type" value="Genomic_DNA"/>
</dbReference>
<evidence type="ECO:0000256" key="2">
    <source>
        <dbReference type="ARBA" id="ARBA00022670"/>
    </source>
</evidence>
<evidence type="ECO:0000256" key="6">
    <source>
        <dbReference type="SAM" id="MobiDB-lite"/>
    </source>
</evidence>
<dbReference type="GO" id="GO:0008234">
    <property type="term" value="F:cysteine-type peptidase activity"/>
    <property type="evidence" value="ECO:0007669"/>
    <property type="project" value="UniProtKB-KW"/>
</dbReference>
<feature type="transmembrane region" description="Helical" evidence="7">
    <location>
        <begin position="16"/>
        <end position="38"/>
    </location>
</feature>
<keyword evidence="9" id="KW-1185">Reference proteome</keyword>
<keyword evidence="3" id="KW-0378">Hydrolase</keyword>
<evidence type="ECO:0000256" key="4">
    <source>
        <dbReference type="ARBA" id="ARBA00022807"/>
    </source>
</evidence>
<dbReference type="Pfam" id="PF01470">
    <property type="entry name" value="Peptidase_C15"/>
    <property type="match status" value="1"/>
</dbReference>
<feature type="coiled-coil region" evidence="5">
    <location>
        <begin position="328"/>
        <end position="407"/>
    </location>
</feature>
<name>A0A8J2SZK5_9STRA</name>
<accession>A0A8J2SZK5</accession>
<evidence type="ECO:0000256" key="1">
    <source>
        <dbReference type="ARBA" id="ARBA00006641"/>
    </source>
</evidence>
<dbReference type="AlphaFoldDB" id="A0A8J2SZK5"/>
<evidence type="ECO:0000256" key="5">
    <source>
        <dbReference type="SAM" id="Coils"/>
    </source>
</evidence>
<reference evidence="8" key="1">
    <citation type="submission" date="2021-11" db="EMBL/GenBank/DDBJ databases">
        <authorList>
            <consortium name="Genoscope - CEA"/>
            <person name="William W."/>
        </authorList>
    </citation>
    <scope>NUCLEOTIDE SEQUENCE</scope>
</reference>
<dbReference type="Proteomes" id="UP000789595">
    <property type="component" value="Unassembled WGS sequence"/>
</dbReference>
<dbReference type="Gene3D" id="3.40.630.20">
    <property type="entry name" value="Peptidase C15, pyroglutamyl peptidase I-like"/>
    <property type="match status" value="1"/>
</dbReference>
<gene>
    <name evidence="8" type="ORF">PECAL_5P27000</name>
</gene>
<dbReference type="InterPro" id="IPR036440">
    <property type="entry name" value="Peptidase_C15-like_sf"/>
</dbReference>
<protein>
    <recommendedName>
        <fullName evidence="10">Pyroglutamyl-peptidase I</fullName>
    </recommendedName>
</protein>
<evidence type="ECO:0000256" key="3">
    <source>
        <dbReference type="ARBA" id="ARBA00022801"/>
    </source>
</evidence>
<evidence type="ECO:0000256" key="7">
    <source>
        <dbReference type="SAM" id="Phobius"/>
    </source>
</evidence>